<reference evidence="1 2" key="1">
    <citation type="journal article" date="2018" name="Mol. Biol. Evol.">
        <title>Broad Genomic Sampling Reveals a Smut Pathogenic Ancestry of the Fungal Clade Ustilaginomycotina.</title>
        <authorList>
            <person name="Kijpornyongpan T."/>
            <person name="Mondo S.J."/>
            <person name="Barry K."/>
            <person name="Sandor L."/>
            <person name="Lee J."/>
            <person name="Lipzen A."/>
            <person name="Pangilinan J."/>
            <person name="LaButti K."/>
            <person name="Hainaut M."/>
            <person name="Henrissat B."/>
            <person name="Grigoriev I.V."/>
            <person name="Spatafora J.W."/>
            <person name="Aime M.C."/>
        </authorList>
    </citation>
    <scope>NUCLEOTIDE SEQUENCE [LARGE SCALE GENOMIC DNA]</scope>
    <source>
        <strain evidence="1 2">MCA 3645</strain>
    </source>
</reference>
<accession>A0A317XW52</accession>
<dbReference type="InParanoid" id="A0A317XW52"/>
<sequence length="105" mass="11682">MCLCVCVGASVGASVCSVWLLSYKTELVVRRSEPRLTTRNPPGTETAITPQLTKRQKTTQWKQLLCSTRSLSRAKIQQVCLFPTPARTKYRYVPDWTSGPTTCGS</sequence>
<keyword evidence="2" id="KW-1185">Reference proteome</keyword>
<evidence type="ECO:0000313" key="2">
    <source>
        <dbReference type="Proteomes" id="UP000246740"/>
    </source>
</evidence>
<name>A0A317XW52_9BASI</name>
<dbReference type="AlphaFoldDB" id="A0A317XW52"/>
<dbReference type="EMBL" id="KZ819189">
    <property type="protein sequence ID" value="PWZ02332.1"/>
    <property type="molecule type" value="Genomic_DNA"/>
</dbReference>
<dbReference type="Proteomes" id="UP000246740">
    <property type="component" value="Unassembled WGS sequence"/>
</dbReference>
<proteinExistence type="predicted"/>
<organism evidence="1 2">
    <name type="scientific">Testicularia cyperi</name>
    <dbReference type="NCBI Taxonomy" id="1882483"/>
    <lineage>
        <taxon>Eukaryota</taxon>
        <taxon>Fungi</taxon>
        <taxon>Dikarya</taxon>
        <taxon>Basidiomycota</taxon>
        <taxon>Ustilaginomycotina</taxon>
        <taxon>Ustilaginomycetes</taxon>
        <taxon>Ustilaginales</taxon>
        <taxon>Anthracoideaceae</taxon>
        <taxon>Testicularia</taxon>
    </lineage>
</organism>
<evidence type="ECO:0000313" key="1">
    <source>
        <dbReference type="EMBL" id="PWZ02332.1"/>
    </source>
</evidence>
<gene>
    <name evidence="1" type="ORF">BCV70DRAFT_198616</name>
</gene>
<protein>
    <submittedName>
        <fullName evidence="1">Uncharacterized protein</fullName>
    </submittedName>
</protein>